<feature type="compositionally biased region" description="Polar residues" evidence="5">
    <location>
        <begin position="163"/>
        <end position="172"/>
    </location>
</feature>
<dbReference type="PANTHER" id="PTHR23354:SF62">
    <property type="entry name" value="MUSTARD, ISOFORM V"/>
    <property type="match status" value="1"/>
</dbReference>
<dbReference type="SMART" id="SM00584">
    <property type="entry name" value="TLDc"/>
    <property type="match status" value="1"/>
</dbReference>
<feature type="compositionally biased region" description="Basic and acidic residues" evidence="5">
    <location>
        <begin position="176"/>
        <end position="188"/>
    </location>
</feature>
<keyword evidence="8" id="KW-1185">Reference proteome</keyword>
<dbReference type="GO" id="GO:0005739">
    <property type="term" value="C:mitochondrion"/>
    <property type="evidence" value="ECO:0007669"/>
    <property type="project" value="UniProtKB-SubCell"/>
</dbReference>
<dbReference type="Proteomes" id="UP000249390">
    <property type="component" value="Unassembled WGS sequence"/>
</dbReference>
<dbReference type="AlphaFoldDB" id="A0A328E550"/>
<feature type="compositionally biased region" description="Acidic residues" evidence="5">
    <location>
        <begin position="1"/>
        <end position="16"/>
    </location>
</feature>
<feature type="region of interest" description="Disordered" evidence="5">
    <location>
        <begin position="1"/>
        <end position="35"/>
    </location>
</feature>
<reference evidence="7 8" key="1">
    <citation type="submission" date="2018-06" db="EMBL/GenBank/DDBJ databases">
        <title>The Genome of Cuscuta australis (Dodder) Provides Insight into the Evolution of Plant Parasitism.</title>
        <authorList>
            <person name="Liu H."/>
        </authorList>
    </citation>
    <scope>NUCLEOTIDE SEQUENCE [LARGE SCALE GENOMIC DNA]</scope>
    <source>
        <strain evidence="8">cv. Yunnan</strain>
        <tissue evidence="7">Vines</tissue>
    </source>
</reference>
<evidence type="ECO:0000256" key="4">
    <source>
        <dbReference type="ARBA" id="ARBA00040604"/>
    </source>
</evidence>
<accession>A0A328E550</accession>
<evidence type="ECO:0000313" key="8">
    <source>
        <dbReference type="Proteomes" id="UP000249390"/>
    </source>
</evidence>
<comment type="caution">
    <text evidence="7">The sequence shown here is derived from an EMBL/GenBank/DDBJ whole genome shotgun (WGS) entry which is preliminary data.</text>
</comment>
<feature type="region of interest" description="Disordered" evidence="5">
    <location>
        <begin position="162"/>
        <end position="188"/>
    </location>
</feature>
<name>A0A328E550_9ASTE</name>
<proteinExistence type="inferred from homology"/>
<dbReference type="Pfam" id="PF07534">
    <property type="entry name" value="TLD"/>
    <property type="match status" value="1"/>
</dbReference>
<protein>
    <recommendedName>
        <fullName evidence="4">Oxidation resistance protein 1</fullName>
    </recommendedName>
</protein>
<feature type="compositionally biased region" description="Basic and acidic residues" evidence="5">
    <location>
        <begin position="66"/>
        <end position="86"/>
    </location>
</feature>
<comment type="similarity">
    <text evidence="2">Belongs to the OXR1 family.</text>
</comment>
<comment type="subcellular location">
    <subcellularLocation>
        <location evidence="1">Mitochondrion</location>
    </subcellularLocation>
</comment>
<organism evidence="7 8">
    <name type="scientific">Cuscuta australis</name>
    <dbReference type="NCBI Taxonomy" id="267555"/>
    <lineage>
        <taxon>Eukaryota</taxon>
        <taxon>Viridiplantae</taxon>
        <taxon>Streptophyta</taxon>
        <taxon>Embryophyta</taxon>
        <taxon>Tracheophyta</taxon>
        <taxon>Spermatophyta</taxon>
        <taxon>Magnoliopsida</taxon>
        <taxon>eudicotyledons</taxon>
        <taxon>Gunneridae</taxon>
        <taxon>Pentapetalae</taxon>
        <taxon>asterids</taxon>
        <taxon>lamiids</taxon>
        <taxon>Solanales</taxon>
        <taxon>Convolvulaceae</taxon>
        <taxon>Cuscuteae</taxon>
        <taxon>Cuscuta</taxon>
        <taxon>Cuscuta subgen. Grammica</taxon>
        <taxon>Cuscuta sect. Cleistogrammica</taxon>
    </lineage>
</organism>
<feature type="region of interest" description="Disordered" evidence="5">
    <location>
        <begin position="110"/>
        <end position="146"/>
    </location>
</feature>
<dbReference type="EMBL" id="NQVE01000028">
    <property type="protein sequence ID" value="RAL53077.1"/>
    <property type="molecule type" value="Genomic_DNA"/>
</dbReference>
<feature type="region of interest" description="Disordered" evidence="5">
    <location>
        <begin position="51"/>
        <end position="96"/>
    </location>
</feature>
<feature type="domain" description="TLDc" evidence="6">
    <location>
        <begin position="213"/>
        <end position="376"/>
    </location>
</feature>
<evidence type="ECO:0000313" key="7">
    <source>
        <dbReference type="EMBL" id="RAL53077.1"/>
    </source>
</evidence>
<evidence type="ECO:0000256" key="3">
    <source>
        <dbReference type="ARBA" id="ARBA00023128"/>
    </source>
</evidence>
<evidence type="ECO:0000259" key="6">
    <source>
        <dbReference type="PROSITE" id="PS51886"/>
    </source>
</evidence>
<evidence type="ECO:0000256" key="1">
    <source>
        <dbReference type="ARBA" id="ARBA00004173"/>
    </source>
</evidence>
<evidence type="ECO:0000256" key="2">
    <source>
        <dbReference type="ARBA" id="ARBA00009540"/>
    </source>
</evidence>
<evidence type="ECO:0000256" key="5">
    <source>
        <dbReference type="SAM" id="MobiDB-lite"/>
    </source>
</evidence>
<keyword evidence="3" id="KW-0496">Mitochondrion</keyword>
<gene>
    <name evidence="7" type="ORF">DM860_016312</name>
</gene>
<sequence length="398" mass="44004">MGSEVEEEEAEAEEEEEKRPPDQQLQQQKKNRSLKSKAALFVSDLTTVIFNPISDSLRKPGPPPLTEDRSSDSEKSKPESDEEGPRDISGGPDTSSFTAFLYSLLLNTKSGTHSSVKGNNEKDDNEAEPSEPQVKEPTRRRGILSRGKHTIGRAFYQFARLGGSQNKGNSDETGVIEDKGNSKGDRDEEGMIMKNMTEGGPLSSLPEISEPSYLLSEKTRMALYAALPVIVKDRNWVMLYSTWRNGISLSTLYRRSMLWPGLSLLVVGDRDGTVFGGLVEAPLRATTKRRYQGTNASFVFTNVSGHPIIFRPTGVNRYYTMCSTEYLALGGGGHFALYLDGDLMTGSSAASETYGNPCLSSTEDFVVKEVELWGFVYASKYEEIVSLLRTEVPGICRW</sequence>
<dbReference type="PANTHER" id="PTHR23354">
    <property type="entry name" value="NUCLEOLAR PROTEIN 7/ESTROGEN RECEPTOR COACTIVATOR-RELATED"/>
    <property type="match status" value="1"/>
</dbReference>
<dbReference type="PROSITE" id="PS51886">
    <property type="entry name" value="TLDC"/>
    <property type="match status" value="1"/>
</dbReference>
<dbReference type="InterPro" id="IPR006571">
    <property type="entry name" value="TLDc_dom"/>
</dbReference>